<evidence type="ECO:0000256" key="6">
    <source>
        <dbReference type="SAM" id="Phobius"/>
    </source>
</evidence>
<protein>
    <submittedName>
        <fullName evidence="7">Uncharacterized protein</fullName>
    </submittedName>
</protein>
<evidence type="ECO:0000313" key="7">
    <source>
        <dbReference type="EMBL" id="AWP19628.1"/>
    </source>
</evidence>
<proteinExistence type="inferred from homology"/>
<name>A0A2U9CSP4_SCOMX</name>
<dbReference type="PANTHER" id="PTHR12290">
    <property type="entry name" value="CORNICHON-RELATED"/>
    <property type="match status" value="1"/>
</dbReference>
<dbReference type="Proteomes" id="UP000246464">
    <property type="component" value="Chromosome 20"/>
</dbReference>
<evidence type="ECO:0000256" key="1">
    <source>
        <dbReference type="ARBA" id="ARBA00004141"/>
    </source>
</evidence>
<keyword evidence="3 6" id="KW-0812">Transmembrane</keyword>
<keyword evidence="8" id="KW-1185">Reference proteome</keyword>
<keyword evidence="5 6" id="KW-0472">Membrane</keyword>
<keyword evidence="4 6" id="KW-1133">Transmembrane helix</keyword>
<dbReference type="GO" id="GO:0016192">
    <property type="term" value="P:vesicle-mediated transport"/>
    <property type="evidence" value="ECO:0007669"/>
    <property type="project" value="InterPro"/>
</dbReference>
<feature type="transmembrane region" description="Helical" evidence="6">
    <location>
        <begin position="201"/>
        <end position="225"/>
    </location>
</feature>
<organism evidence="7 8">
    <name type="scientific">Scophthalmus maximus</name>
    <name type="common">Turbot</name>
    <name type="synonym">Psetta maxima</name>
    <dbReference type="NCBI Taxonomy" id="52904"/>
    <lineage>
        <taxon>Eukaryota</taxon>
        <taxon>Metazoa</taxon>
        <taxon>Chordata</taxon>
        <taxon>Craniata</taxon>
        <taxon>Vertebrata</taxon>
        <taxon>Euteleostomi</taxon>
        <taxon>Actinopterygii</taxon>
        <taxon>Neopterygii</taxon>
        <taxon>Teleostei</taxon>
        <taxon>Neoteleostei</taxon>
        <taxon>Acanthomorphata</taxon>
        <taxon>Carangaria</taxon>
        <taxon>Pleuronectiformes</taxon>
        <taxon>Pleuronectoidei</taxon>
        <taxon>Scophthalmidae</taxon>
        <taxon>Scophthalmus</taxon>
    </lineage>
</organism>
<gene>
    <name evidence="7" type="ORF">SMAX5B_019424</name>
</gene>
<evidence type="ECO:0000256" key="3">
    <source>
        <dbReference type="ARBA" id="ARBA00022692"/>
    </source>
</evidence>
<dbReference type="EMBL" id="CP026262">
    <property type="protein sequence ID" value="AWP19628.1"/>
    <property type="molecule type" value="Genomic_DNA"/>
</dbReference>
<comment type="subcellular location">
    <subcellularLocation>
        <location evidence="1">Membrane</location>
        <topology evidence="1">Multi-pass membrane protein</topology>
    </subcellularLocation>
</comment>
<comment type="similarity">
    <text evidence="2">Belongs to the cornichon family.</text>
</comment>
<evidence type="ECO:0000256" key="4">
    <source>
        <dbReference type="ARBA" id="ARBA00022989"/>
    </source>
</evidence>
<dbReference type="Pfam" id="PF03311">
    <property type="entry name" value="Cornichon"/>
    <property type="match status" value="1"/>
</dbReference>
<dbReference type="SMART" id="SM01398">
    <property type="entry name" value="Cornichon"/>
    <property type="match status" value="1"/>
</dbReference>
<evidence type="ECO:0000256" key="2">
    <source>
        <dbReference type="ARBA" id="ARBA00010095"/>
    </source>
</evidence>
<feature type="transmembrane region" description="Helical" evidence="6">
    <location>
        <begin position="306"/>
        <end position="323"/>
    </location>
</feature>
<evidence type="ECO:0000256" key="5">
    <source>
        <dbReference type="ARBA" id="ARBA00023136"/>
    </source>
</evidence>
<dbReference type="AlphaFoldDB" id="A0A2U9CSP4"/>
<dbReference type="GO" id="GO:0016020">
    <property type="term" value="C:membrane"/>
    <property type="evidence" value="ECO:0007669"/>
    <property type="project" value="UniProtKB-SubCell"/>
</dbReference>
<feature type="transmembrane region" description="Helical" evidence="6">
    <location>
        <begin position="415"/>
        <end position="436"/>
    </location>
</feature>
<reference evidence="7 8" key="1">
    <citation type="submission" date="2017-12" db="EMBL/GenBank/DDBJ databases">
        <title>Integrating genomic resources of turbot (Scophthalmus maximus) in depth evaluation of genetic and physical mapping variation across individuals.</title>
        <authorList>
            <person name="Martinez P."/>
        </authorList>
    </citation>
    <scope>NUCLEOTIDE SEQUENCE [LARGE SCALE GENOMIC DNA]</scope>
</reference>
<sequence length="468" mass="53489">MEVKYYENTAIAAAFLENPNGSVGRHAEQPLFNSPPSELHNSIPRVPLLRLICRVQYTHQPLLDWLFTNAQLLTEIRGDTSCPTKLVRFLTDRDRLGGLCSEQTKRGVPLTEAGAFVTNLTVSPLSSRRVTVFRLSPSTEPLKTFYKYYHCPLNCFRSGPLSERSQRNDPYARLPAVAFSDVCQWDRAPLGNSPSFPFSNMFTFAAFCYMLSLVLCVSLIFFAIWHITAFDELQADFKVPIDQGNPLHARERLRNIERICNLLRKLAPAGTVTALAVLIDLVQSFGRVSFVLARTCLIVFTMEMDTSHFFGVCRILLGFLGGCKSMKMTKARRDVLCPLLSALVLPEYSIHGLFCIMFLCAQEWLTVGLNIPLLFYNTWRYFHSPTDTKELLYDPASVMNGDTLKFCLKEAWCKLSFFVLSFFYYLYWGYIEMAFIRGSFENFKEFGQFGKERFDLLNRSMVYSLVTS</sequence>
<dbReference type="InterPro" id="IPR003377">
    <property type="entry name" value="Cornichon"/>
</dbReference>
<accession>A0A2U9CSP4</accession>
<evidence type="ECO:0000313" key="8">
    <source>
        <dbReference type="Proteomes" id="UP000246464"/>
    </source>
</evidence>